<dbReference type="SUPFAM" id="SSF81383">
    <property type="entry name" value="F-box domain"/>
    <property type="match status" value="1"/>
</dbReference>
<dbReference type="AlphaFoldDB" id="A0A8K0XRG9"/>
<sequence>MSFSVFPQEITDYVLDFLHDNPKALRACAKTCRSWLPTSYLHLFANITFQSPASCSAFGTLLQDAPYLGQLVHDITFPMLFDTKHHDQQLGSAVVDVPIPTTAYAALSALKRLNLMMWNFDIYRYEGFASLHSVTHLNLHFCRFPSFHSFAVFIMSFPNLEDLNIRDVTWEIDSEPAMPLPSLDPSISRLRKLATGIVTSLPQFVAWLRASGLQCQISCVSVRCSSEDEATALRVLSSSIGDALQNLEVDWLLRKPISSPENYDVNARQSIKSLTLRFPIYNYQPLSWPTALLSSVVTSSELELLNLEIRLLGDLDCVEWRALRRILNSSSARSLKQVGMKVLVWPTARLPCQDIESFIRNYLPEISARGLLRFE</sequence>
<gene>
    <name evidence="1" type="ORF">BXZ70DRAFT_781410</name>
</gene>
<dbReference type="Gene3D" id="3.80.10.10">
    <property type="entry name" value="Ribonuclease Inhibitor"/>
    <property type="match status" value="1"/>
</dbReference>
<reference evidence="1" key="1">
    <citation type="journal article" date="2021" name="New Phytol.">
        <title>Evolutionary innovations through gain and loss of genes in the ectomycorrhizal Boletales.</title>
        <authorList>
            <person name="Wu G."/>
            <person name="Miyauchi S."/>
            <person name="Morin E."/>
            <person name="Kuo A."/>
            <person name="Drula E."/>
            <person name="Varga T."/>
            <person name="Kohler A."/>
            <person name="Feng B."/>
            <person name="Cao Y."/>
            <person name="Lipzen A."/>
            <person name="Daum C."/>
            <person name="Hundley H."/>
            <person name="Pangilinan J."/>
            <person name="Johnson J."/>
            <person name="Barry K."/>
            <person name="LaButti K."/>
            <person name="Ng V."/>
            <person name="Ahrendt S."/>
            <person name="Min B."/>
            <person name="Choi I.G."/>
            <person name="Park H."/>
            <person name="Plett J.M."/>
            <person name="Magnuson J."/>
            <person name="Spatafora J.W."/>
            <person name="Nagy L.G."/>
            <person name="Henrissat B."/>
            <person name="Grigoriev I.V."/>
            <person name="Yang Z.L."/>
            <person name="Xu J."/>
            <person name="Martin F.M."/>
        </authorList>
    </citation>
    <scope>NUCLEOTIDE SEQUENCE</scope>
    <source>
        <strain evidence="1">KKN 215</strain>
    </source>
</reference>
<proteinExistence type="predicted"/>
<dbReference type="OrthoDB" id="2977329at2759"/>
<evidence type="ECO:0000313" key="2">
    <source>
        <dbReference type="Proteomes" id="UP000813824"/>
    </source>
</evidence>
<dbReference type="EMBL" id="JAEVFJ010000009">
    <property type="protein sequence ID" value="KAH8102423.1"/>
    <property type="molecule type" value="Genomic_DNA"/>
</dbReference>
<dbReference type="InterPro" id="IPR036047">
    <property type="entry name" value="F-box-like_dom_sf"/>
</dbReference>
<keyword evidence="2" id="KW-1185">Reference proteome</keyword>
<dbReference type="Proteomes" id="UP000813824">
    <property type="component" value="Unassembled WGS sequence"/>
</dbReference>
<organism evidence="1 2">
    <name type="scientific">Cristinia sonorae</name>
    <dbReference type="NCBI Taxonomy" id="1940300"/>
    <lineage>
        <taxon>Eukaryota</taxon>
        <taxon>Fungi</taxon>
        <taxon>Dikarya</taxon>
        <taxon>Basidiomycota</taxon>
        <taxon>Agaricomycotina</taxon>
        <taxon>Agaricomycetes</taxon>
        <taxon>Agaricomycetidae</taxon>
        <taxon>Agaricales</taxon>
        <taxon>Pleurotineae</taxon>
        <taxon>Stephanosporaceae</taxon>
        <taxon>Cristinia</taxon>
    </lineage>
</organism>
<evidence type="ECO:0000313" key="1">
    <source>
        <dbReference type="EMBL" id="KAH8102423.1"/>
    </source>
</evidence>
<comment type="caution">
    <text evidence="1">The sequence shown here is derived from an EMBL/GenBank/DDBJ whole genome shotgun (WGS) entry which is preliminary data.</text>
</comment>
<accession>A0A8K0XRG9</accession>
<dbReference type="SUPFAM" id="SSF52047">
    <property type="entry name" value="RNI-like"/>
    <property type="match status" value="1"/>
</dbReference>
<name>A0A8K0XRG9_9AGAR</name>
<protein>
    <recommendedName>
        <fullName evidence="3">F-box domain-containing protein</fullName>
    </recommendedName>
</protein>
<evidence type="ECO:0008006" key="3">
    <source>
        <dbReference type="Google" id="ProtNLM"/>
    </source>
</evidence>
<dbReference type="InterPro" id="IPR032675">
    <property type="entry name" value="LRR_dom_sf"/>
</dbReference>